<reference evidence="1" key="2">
    <citation type="submission" date="2020-11" db="EMBL/GenBank/DDBJ databases">
        <authorList>
            <person name="McCartney M.A."/>
            <person name="Auch B."/>
            <person name="Kono T."/>
            <person name="Mallez S."/>
            <person name="Becker A."/>
            <person name="Gohl D.M."/>
            <person name="Silverstein K.A.T."/>
            <person name="Koren S."/>
            <person name="Bechman K.B."/>
            <person name="Herman A."/>
            <person name="Abrahante J.E."/>
            <person name="Garbe J."/>
        </authorList>
    </citation>
    <scope>NUCLEOTIDE SEQUENCE</scope>
    <source>
        <strain evidence="1">Duluth1</strain>
        <tissue evidence="1">Whole animal</tissue>
    </source>
</reference>
<keyword evidence="2" id="KW-1185">Reference proteome</keyword>
<evidence type="ECO:0000313" key="2">
    <source>
        <dbReference type="Proteomes" id="UP000828390"/>
    </source>
</evidence>
<protein>
    <submittedName>
        <fullName evidence="1">Uncharacterized protein</fullName>
    </submittedName>
</protein>
<evidence type="ECO:0000313" key="1">
    <source>
        <dbReference type="EMBL" id="KAH3823370.1"/>
    </source>
</evidence>
<dbReference type="AlphaFoldDB" id="A0A9D4JSV4"/>
<dbReference type="EMBL" id="JAIWYP010000005">
    <property type="protein sequence ID" value="KAH3823370.1"/>
    <property type="molecule type" value="Genomic_DNA"/>
</dbReference>
<accession>A0A9D4JSV4</accession>
<sequence>MNLHRHLSLHVIQQNVQQSRPPDVSWLMDPQISQTTSHQLPVRILHHHQLSKNMLLPLKYSLPIDVLPD</sequence>
<gene>
    <name evidence="1" type="ORF">DPMN_125169</name>
</gene>
<proteinExistence type="predicted"/>
<name>A0A9D4JSV4_DREPO</name>
<organism evidence="1 2">
    <name type="scientific">Dreissena polymorpha</name>
    <name type="common">Zebra mussel</name>
    <name type="synonym">Mytilus polymorpha</name>
    <dbReference type="NCBI Taxonomy" id="45954"/>
    <lineage>
        <taxon>Eukaryota</taxon>
        <taxon>Metazoa</taxon>
        <taxon>Spiralia</taxon>
        <taxon>Lophotrochozoa</taxon>
        <taxon>Mollusca</taxon>
        <taxon>Bivalvia</taxon>
        <taxon>Autobranchia</taxon>
        <taxon>Heteroconchia</taxon>
        <taxon>Euheterodonta</taxon>
        <taxon>Imparidentia</taxon>
        <taxon>Neoheterodontei</taxon>
        <taxon>Myida</taxon>
        <taxon>Dreissenoidea</taxon>
        <taxon>Dreissenidae</taxon>
        <taxon>Dreissena</taxon>
    </lineage>
</organism>
<reference evidence="1" key="1">
    <citation type="journal article" date="2019" name="bioRxiv">
        <title>The Genome of the Zebra Mussel, Dreissena polymorpha: A Resource for Invasive Species Research.</title>
        <authorList>
            <person name="McCartney M.A."/>
            <person name="Auch B."/>
            <person name="Kono T."/>
            <person name="Mallez S."/>
            <person name="Zhang Y."/>
            <person name="Obille A."/>
            <person name="Becker A."/>
            <person name="Abrahante J.E."/>
            <person name="Garbe J."/>
            <person name="Badalamenti J.P."/>
            <person name="Herman A."/>
            <person name="Mangelson H."/>
            <person name="Liachko I."/>
            <person name="Sullivan S."/>
            <person name="Sone E.D."/>
            <person name="Koren S."/>
            <person name="Silverstein K.A.T."/>
            <person name="Beckman K.B."/>
            <person name="Gohl D.M."/>
        </authorList>
    </citation>
    <scope>NUCLEOTIDE SEQUENCE</scope>
    <source>
        <strain evidence="1">Duluth1</strain>
        <tissue evidence="1">Whole animal</tissue>
    </source>
</reference>
<comment type="caution">
    <text evidence="1">The sequence shown here is derived from an EMBL/GenBank/DDBJ whole genome shotgun (WGS) entry which is preliminary data.</text>
</comment>
<dbReference type="Proteomes" id="UP000828390">
    <property type="component" value="Unassembled WGS sequence"/>
</dbReference>